<evidence type="ECO:0000313" key="2">
    <source>
        <dbReference type="EMBL" id="CCF82530.1"/>
    </source>
</evidence>
<evidence type="ECO:0000313" key="3">
    <source>
        <dbReference type="Proteomes" id="UP000004221"/>
    </source>
</evidence>
<gene>
    <name evidence="2" type="ORF">NITHO_1260013</name>
</gene>
<accession>I4ECW8</accession>
<protein>
    <submittedName>
        <fullName evidence="2">Uncharacterized protein</fullName>
    </submittedName>
</protein>
<reference evidence="2 3" key="1">
    <citation type="journal article" date="2012" name="ISME J.">
        <title>Nitrification expanded: discovery, physiology and genomics of a nitrite-oxidizing bacterium from the phylum Chloroflexi.</title>
        <authorList>
            <person name="Sorokin D.Y."/>
            <person name="Lucker S."/>
            <person name="Vejmelkova D."/>
            <person name="Kostrikina N.A."/>
            <person name="Kleerebezem R."/>
            <person name="Rijpstra W.I."/>
            <person name="Damste J.S."/>
            <person name="Le Paslier D."/>
            <person name="Muyzer G."/>
            <person name="Wagner M."/>
            <person name="van Loosdrecht M.C."/>
            <person name="Daims H."/>
        </authorList>
    </citation>
    <scope>NUCLEOTIDE SEQUENCE [LARGE SCALE GENOMIC DNA]</scope>
    <source>
        <strain evidence="3">none</strain>
    </source>
</reference>
<name>I4ECW8_9BACT</name>
<sequence>MAPMREIFTAPRTSQPHLRNSIMANTNGVAHSPAHEASPDTFGQRRSKTAPKTGRQAPLTGVPAHTR</sequence>
<dbReference type="EMBL" id="CAGS01000031">
    <property type="protein sequence ID" value="CCF82530.1"/>
    <property type="molecule type" value="Genomic_DNA"/>
</dbReference>
<feature type="region of interest" description="Disordered" evidence="1">
    <location>
        <begin position="29"/>
        <end position="67"/>
    </location>
</feature>
<comment type="caution">
    <text evidence="2">The sequence shown here is derived from an EMBL/GenBank/DDBJ whole genome shotgun (WGS) entry which is preliminary data.</text>
</comment>
<proteinExistence type="predicted"/>
<dbReference type="AlphaFoldDB" id="I4ECW8"/>
<evidence type="ECO:0000256" key="1">
    <source>
        <dbReference type="SAM" id="MobiDB-lite"/>
    </source>
</evidence>
<keyword evidence="3" id="KW-1185">Reference proteome</keyword>
<organism evidence="2 3">
    <name type="scientific">Nitrolancea hollandica Lb</name>
    <dbReference type="NCBI Taxonomy" id="1129897"/>
    <lineage>
        <taxon>Bacteria</taxon>
        <taxon>Pseudomonadati</taxon>
        <taxon>Thermomicrobiota</taxon>
        <taxon>Thermomicrobia</taxon>
        <taxon>Sphaerobacterales</taxon>
        <taxon>Sphaerobacterineae</taxon>
        <taxon>Sphaerobacteraceae</taxon>
        <taxon>Nitrolancea</taxon>
    </lineage>
</organism>
<dbReference type="Proteomes" id="UP000004221">
    <property type="component" value="Unassembled WGS sequence"/>
</dbReference>